<dbReference type="PROSITE" id="PS00061">
    <property type="entry name" value="ADH_SHORT"/>
    <property type="match status" value="1"/>
</dbReference>
<dbReference type="PANTHER" id="PTHR43639">
    <property type="entry name" value="OXIDOREDUCTASE, SHORT-CHAIN DEHYDROGENASE/REDUCTASE FAMILY (AFU_ORTHOLOGUE AFUA_5G02870)"/>
    <property type="match status" value="1"/>
</dbReference>
<dbReference type="SUPFAM" id="SSF51735">
    <property type="entry name" value="NAD(P)-binding Rossmann-fold domains"/>
    <property type="match status" value="1"/>
</dbReference>
<dbReference type="EMBL" id="JAKWFO010000005">
    <property type="protein sequence ID" value="KAI9635412.1"/>
    <property type="molecule type" value="Genomic_DNA"/>
</dbReference>
<dbReference type="FunFam" id="3.40.50.720:FF:000084">
    <property type="entry name" value="Short-chain dehydrogenase reductase"/>
    <property type="match status" value="1"/>
</dbReference>
<keyword evidence="5" id="KW-1185">Reference proteome</keyword>
<dbReference type="GO" id="GO:0016491">
    <property type="term" value="F:oxidoreductase activity"/>
    <property type="evidence" value="ECO:0007669"/>
    <property type="project" value="UniProtKB-KW"/>
</dbReference>
<accession>A0AA38LS51</accession>
<evidence type="ECO:0000313" key="5">
    <source>
        <dbReference type="Proteomes" id="UP001164286"/>
    </source>
</evidence>
<comment type="caution">
    <text evidence="4">The sequence shown here is derived from an EMBL/GenBank/DDBJ whole genome shotgun (WGS) entry which is preliminary data.</text>
</comment>
<dbReference type="CDD" id="cd05233">
    <property type="entry name" value="SDR_c"/>
    <property type="match status" value="1"/>
</dbReference>
<organism evidence="4 5">
    <name type="scientific">Dioszegia hungarica</name>
    <dbReference type="NCBI Taxonomy" id="4972"/>
    <lineage>
        <taxon>Eukaryota</taxon>
        <taxon>Fungi</taxon>
        <taxon>Dikarya</taxon>
        <taxon>Basidiomycota</taxon>
        <taxon>Agaricomycotina</taxon>
        <taxon>Tremellomycetes</taxon>
        <taxon>Tremellales</taxon>
        <taxon>Bulleribasidiaceae</taxon>
        <taxon>Dioszegia</taxon>
    </lineage>
</organism>
<dbReference type="Gene3D" id="3.40.50.720">
    <property type="entry name" value="NAD(P)-binding Rossmann-like Domain"/>
    <property type="match status" value="1"/>
</dbReference>
<dbReference type="Proteomes" id="UP001164286">
    <property type="component" value="Unassembled WGS sequence"/>
</dbReference>
<dbReference type="InterPro" id="IPR020904">
    <property type="entry name" value="Sc_DH/Rdtase_CS"/>
</dbReference>
<protein>
    <submittedName>
        <fullName evidence="4">Uncharacterized protein</fullName>
    </submittedName>
</protein>
<dbReference type="PANTHER" id="PTHR43639:SF1">
    <property type="entry name" value="SHORT-CHAIN DEHYDROGENASE_REDUCTASE FAMILY PROTEIN"/>
    <property type="match status" value="1"/>
</dbReference>
<evidence type="ECO:0000313" key="4">
    <source>
        <dbReference type="EMBL" id="KAI9635412.1"/>
    </source>
</evidence>
<keyword evidence="3" id="KW-0560">Oxidoreductase</keyword>
<dbReference type="AlphaFoldDB" id="A0AA38LS51"/>
<proteinExistence type="inferred from homology"/>
<evidence type="ECO:0000256" key="1">
    <source>
        <dbReference type="ARBA" id="ARBA00006484"/>
    </source>
</evidence>
<dbReference type="InterPro" id="IPR036291">
    <property type="entry name" value="NAD(P)-bd_dom_sf"/>
</dbReference>
<dbReference type="PRINTS" id="PR00081">
    <property type="entry name" value="GDHRDH"/>
</dbReference>
<reference evidence="4" key="1">
    <citation type="journal article" date="2022" name="G3 (Bethesda)">
        <title>High quality genome of the basidiomycete yeast Dioszegia hungarica PDD-24b-2 isolated from cloud water.</title>
        <authorList>
            <person name="Jarrige D."/>
            <person name="Haridas S."/>
            <person name="Bleykasten-Grosshans C."/>
            <person name="Joly M."/>
            <person name="Nadalig T."/>
            <person name="Sancelme M."/>
            <person name="Vuilleumier S."/>
            <person name="Grigoriev I.V."/>
            <person name="Amato P."/>
            <person name="Bringel F."/>
        </authorList>
    </citation>
    <scope>NUCLEOTIDE SEQUENCE</scope>
    <source>
        <strain evidence="4">PDD-24b-2</strain>
    </source>
</reference>
<gene>
    <name evidence="4" type="ORF">MKK02DRAFT_44100</name>
</gene>
<name>A0AA38LS51_9TREE</name>
<evidence type="ECO:0000256" key="2">
    <source>
        <dbReference type="ARBA" id="ARBA00022857"/>
    </source>
</evidence>
<sequence length="246" mass="25821">MPDLTGQVCVITGAAGRIGRACVARFLEAGARVIAVDIVQADIEGVPAGDYVKMDQGNPSHLSILTQCLQASNTKHIDVLVNNGASGGNRAPFHEKTLAEYDEVMETNVKGPLFLSQLAIRMHLAQPEADRHELSIVNIASTAGHRATDQASIYSMSKHALIGMTKNVAVEYAALGVRCNSVSPGIMNVPNVQGFSSDQLKAMTSKVPMQRGGKPSEVANVVCFLASAEASYITGTDVLVTGGSTA</sequence>
<comment type="similarity">
    <text evidence="1">Belongs to the short-chain dehydrogenases/reductases (SDR) family.</text>
</comment>
<evidence type="ECO:0000256" key="3">
    <source>
        <dbReference type="ARBA" id="ARBA00023002"/>
    </source>
</evidence>
<keyword evidence="2" id="KW-0521">NADP</keyword>
<dbReference type="GeneID" id="77731976"/>
<dbReference type="InterPro" id="IPR002347">
    <property type="entry name" value="SDR_fam"/>
</dbReference>
<dbReference type="RefSeq" id="XP_052945189.1">
    <property type="nucleotide sequence ID" value="XM_053092771.1"/>
</dbReference>
<dbReference type="Pfam" id="PF13561">
    <property type="entry name" value="adh_short_C2"/>
    <property type="match status" value="1"/>
</dbReference>
<dbReference type="PRINTS" id="PR00080">
    <property type="entry name" value="SDRFAMILY"/>
</dbReference>